<protein>
    <submittedName>
        <fullName evidence="2">Uncharacterized protein</fullName>
    </submittedName>
</protein>
<sequence>MLWCFLKLLQFLDLLQRILDIDETTLSDPTIYSSLGGDASATLFFFVPDQGKGTGGPAGKGFRFAESIFLANRKDRATIRAPYWSPDCPRKSNRIYYLRTGMCHCGDDCNFYRQTYNWKVANVVAFGPLTTSRALKFIARITNRMFDESLLFGGSKCPI</sequence>
<dbReference type="EMBL" id="JAMZMK010000352">
    <property type="protein sequence ID" value="KAI7756540.1"/>
    <property type="molecule type" value="Genomic_DNA"/>
</dbReference>
<accession>A0AAD5DBS1</accession>
<evidence type="ECO:0000313" key="2">
    <source>
        <dbReference type="EMBL" id="KAI7756540.1"/>
    </source>
</evidence>
<dbReference type="AlphaFoldDB" id="A0AAD5DBS1"/>
<proteinExistence type="predicted"/>
<gene>
    <name evidence="2" type="ORF">M8C21_008743</name>
</gene>
<feature type="signal peptide" evidence="1">
    <location>
        <begin position="1"/>
        <end position="20"/>
    </location>
</feature>
<reference evidence="2" key="1">
    <citation type="submission" date="2022-06" db="EMBL/GenBank/DDBJ databases">
        <title>Uncovering the hologenomic basis of an extraordinary plant invasion.</title>
        <authorList>
            <person name="Bieker V.C."/>
            <person name="Martin M.D."/>
            <person name="Gilbert T."/>
            <person name="Hodgins K."/>
            <person name="Battlay P."/>
            <person name="Petersen B."/>
            <person name="Wilson J."/>
        </authorList>
    </citation>
    <scope>NUCLEOTIDE SEQUENCE</scope>
    <source>
        <strain evidence="2">AA19_3_7</strain>
        <tissue evidence="2">Leaf</tissue>
    </source>
</reference>
<evidence type="ECO:0000256" key="1">
    <source>
        <dbReference type="SAM" id="SignalP"/>
    </source>
</evidence>
<dbReference type="Proteomes" id="UP001206925">
    <property type="component" value="Unassembled WGS sequence"/>
</dbReference>
<keyword evidence="1" id="KW-0732">Signal</keyword>
<organism evidence="2 3">
    <name type="scientific">Ambrosia artemisiifolia</name>
    <name type="common">Common ragweed</name>
    <dbReference type="NCBI Taxonomy" id="4212"/>
    <lineage>
        <taxon>Eukaryota</taxon>
        <taxon>Viridiplantae</taxon>
        <taxon>Streptophyta</taxon>
        <taxon>Embryophyta</taxon>
        <taxon>Tracheophyta</taxon>
        <taxon>Spermatophyta</taxon>
        <taxon>Magnoliopsida</taxon>
        <taxon>eudicotyledons</taxon>
        <taxon>Gunneridae</taxon>
        <taxon>Pentapetalae</taxon>
        <taxon>asterids</taxon>
        <taxon>campanulids</taxon>
        <taxon>Asterales</taxon>
        <taxon>Asteraceae</taxon>
        <taxon>Asteroideae</taxon>
        <taxon>Heliantheae alliance</taxon>
        <taxon>Heliantheae</taxon>
        <taxon>Ambrosia</taxon>
    </lineage>
</organism>
<comment type="caution">
    <text evidence="2">The sequence shown here is derived from an EMBL/GenBank/DDBJ whole genome shotgun (WGS) entry which is preliminary data.</text>
</comment>
<keyword evidence="3" id="KW-1185">Reference proteome</keyword>
<name>A0AAD5DBS1_AMBAR</name>
<feature type="chain" id="PRO_5041984171" evidence="1">
    <location>
        <begin position="21"/>
        <end position="159"/>
    </location>
</feature>
<evidence type="ECO:0000313" key="3">
    <source>
        <dbReference type="Proteomes" id="UP001206925"/>
    </source>
</evidence>